<evidence type="ECO:0000256" key="2">
    <source>
        <dbReference type="ARBA" id="ARBA00023125"/>
    </source>
</evidence>
<protein>
    <submittedName>
        <fullName evidence="5">GntR family transcriptional regulator</fullName>
    </submittedName>
</protein>
<feature type="domain" description="HTH gntR-type" evidence="4">
    <location>
        <begin position="22"/>
        <end position="89"/>
    </location>
</feature>
<dbReference type="EMBL" id="JANFYT010000026">
    <property type="protein sequence ID" value="MCQ4815091.1"/>
    <property type="molecule type" value="Genomic_DNA"/>
</dbReference>
<dbReference type="Gene3D" id="1.10.10.10">
    <property type="entry name" value="Winged helix-like DNA-binding domain superfamily/Winged helix DNA-binding domain"/>
    <property type="match status" value="1"/>
</dbReference>
<dbReference type="GO" id="GO:0003677">
    <property type="term" value="F:DNA binding"/>
    <property type="evidence" value="ECO:0007669"/>
    <property type="project" value="UniProtKB-KW"/>
</dbReference>
<dbReference type="PANTHER" id="PTHR43537">
    <property type="entry name" value="TRANSCRIPTIONAL REGULATOR, GNTR FAMILY"/>
    <property type="match status" value="1"/>
</dbReference>
<accession>A0AAW5K5F5</accession>
<dbReference type="InterPro" id="IPR011711">
    <property type="entry name" value="GntR_C"/>
</dbReference>
<gene>
    <name evidence="5" type="ORF">NE630_11680</name>
</gene>
<dbReference type="InterPro" id="IPR000524">
    <property type="entry name" value="Tscrpt_reg_HTH_GntR"/>
</dbReference>
<keyword evidence="6" id="KW-1185">Reference proteome</keyword>
<evidence type="ECO:0000313" key="5">
    <source>
        <dbReference type="EMBL" id="MCQ4815091.1"/>
    </source>
</evidence>
<keyword evidence="1" id="KW-0805">Transcription regulation</keyword>
<dbReference type="GO" id="GO:0003700">
    <property type="term" value="F:DNA-binding transcription factor activity"/>
    <property type="evidence" value="ECO:0007669"/>
    <property type="project" value="InterPro"/>
</dbReference>
<organism evidence="5 6">
    <name type="scientific">Cloacibacillus evryensis</name>
    <dbReference type="NCBI Taxonomy" id="508460"/>
    <lineage>
        <taxon>Bacteria</taxon>
        <taxon>Thermotogati</taxon>
        <taxon>Synergistota</taxon>
        <taxon>Synergistia</taxon>
        <taxon>Synergistales</taxon>
        <taxon>Synergistaceae</taxon>
        <taxon>Cloacibacillus</taxon>
    </lineage>
</organism>
<keyword evidence="2" id="KW-0238">DNA-binding</keyword>
<evidence type="ECO:0000256" key="1">
    <source>
        <dbReference type="ARBA" id="ARBA00023015"/>
    </source>
</evidence>
<dbReference type="Gene3D" id="1.20.120.530">
    <property type="entry name" value="GntR ligand-binding domain-like"/>
    <property type="match status" value="1"/>
</dbReference>
<dbReference type="CDD" id="cd07377">
    <property type="entry name" value="WHTH_GntR"/>
    <property type="match status" value="1"/>
</dbReference>
<dbReference type="SMART" id="SM00895">
    <property type="entry name" value="FCD"/>
    <property type="match status" value="1"/>
</dbReference>
<dbReference type="PANTHER" id="PTHR43537:SF24">
    <property type="entry name" value="GLUCONATE OPERON TRANSCRIPTIONAL REPRESSOR"/>
    <property type="match status" value="1"/>
</dbReference>
<dbReference type="PROSITE" id="PS50949">
    <property type="entry name" value="HTH_GNTR"/>
    <property type="match status" value="1"/>
</dbReference>
<sequence length="226" mass="25741">MKEKDLEMSDLSKFAPMAAFNTSIEMIVQETLRNAITHGAFYPGQELDEVAIAKDLQISRMPVRQSMSALEAEGLVTRIPRKGVFVTALDKHDLEEIYTTRVALEEVAIRAAIDKFTEVDLQKIEKILAIPDEELLDYAKFLEIDKEFHFLLYAPSGWMRVTKYIQQLRNNTATYRILKAPLSAEQLEISLNDHHAIFDAYRSRNADLAATLLREHTLKTSPASDE</sequence>
<dbReference type="SMART" id="SM00345">
    <property type="entry name" value="HTH_GNTR"/>
    <property type="match status" value="1"/>
</dbReference>
<dbReference type="RefSeq" id="WP_008710379.1">
    <property type="nucleotide sequence ID" value="NZ_CABKQM010000006.1"/>
</dbReference>
<comment type="caution">
    <text evidence="5">The sequence shown here is derived from an EMBL/GenBank/DDBJ whole genome shotgun (WGS) entry which is preliminary data.</text>
</comment>
<name>A0AAW5K5F5_9BACT</name>
<proteinExistence type="predicted"/>
<dbReference type="Pfam" id="PF00392">
    <property type="entry name" value="GntR"/>
    <property type="match status" value="1"/>
</dbReference>
<evidence type="ECO:0000313" key="6">
    <source>
        <dbReference type="Proteomes" id="UP001205919"/>
    </source>
</evidence>
<keyword evidence="3" id="KW-0804">Transcription</keyword>
<evidence type="ECO:0000256" key="3">
    <source>
        <dbReference type="ARBA" id="ARBA00023163"/>
    </source>
</evidence>
<dbReference type="InterPro" id="IPR008920">
    <property type="entry name" value="TF_FadR/GntR_C"/>
</dbReference>
<dbReference type="SUPFAM" id="SSF46785">
    <property type="entry name" value="Winged helix' DNA-binding domain"/>
    <property type="match status" value="1"/>
</dbReference>
<reference evidence="5 6" key="1">
    <citation type="submission" date="2022-06" db="EMBL/GenBank/DDBJ databases">
        <title>Isolation of gut microbiota from human fecal samples.</title>
        <authorList>
            <person name="Pamer E.G."/>
            <person name="Barat B."/>
            <person name="Waligurski E."/>
            <person name="Medina S."/>
            <person name="Paddock L."/>
            <person name="Mostad J."/>
        </authorList>
    </citation>
    <scope>NUCLEOTIDE SEQUENCE [LARGE SCALE GENOMIC DNA]</scope>
    <source>
        <strain evidence="5 6">DFI.9.90</strain>
    </source>
</reference>
<dbReference type="InterPro" id="IPR036390">
    <property type="entry name" value="WH_DNA-bd_sf"/>
</dbReference>
<dbReference type="SUPFAM" id="SSF48008">
    <property type="entry name" value="GntR ligand-binding domain-like"/>
    <property type="match status" value="1"/>
</dbReference>
<evidence type="ECO:0000259" key="4">
    <source>
        <dbReference type="PROSITE" id="PS50949"/>
    </source>
</evidence>
<dbReference type="Pfam" id="PF07729">
    <property type="entry name" value="FCD"/>
    <property type="match status" value="1"/>
</dbReference>
<dbReference type="InterPro" id="IPR036388">
    <property type="entry name" value="WH-like_DNA-bd_sf"/>
</dbReference>
<dbReference type="AlphaFoldDB" id="A0AAW5K5F5"/>
<dbReference type="Proteomes" id="UP001205919">
    <property type="component" value="Unassembled WGS sequence"/>
</dbReference>